<protein>
    <recommendedName>
        <fullName evidence="4">Cellulase (Glycosyl hydrolase family 5)</fullName>
    </recommendedName>
</protein>
<keyword evidence="3" id="KW-1185">Reference proteome</keyword>
<gene>
    <name evidence="2" type="ORF">DR864_02495</name>
</gene>
<accession>A0A344TDF5</accession>
<dbReference type="RefSeq" id="WP_114065463.1">
    <property type="nucleotide sequence ID" value="NZ_CP030850.1"/>
</dbReference>
<proteinExistence type="predicted"/>
<feature type="signal peptide" evidence="1">
    <location>
        <begin position="1"/>
        <end position="19"/>
    </location>
</feature>
<dbReference type="AlphaFoldDB" id="A0A344TDF5"/>
<dbReference type="SUPFAM" id="SSF51445">
    <property type="entry name" value="(Trans)glycosidases"/>
    <property type="match status" value="1"/>
</dbReference>
<evidence type="ECO:0000313" key="2">
    <source>
        <dbReference type="EMBL" id="AXE16676.1"/>
    </source>
</evidence>
<dbReference type="Gene3D" id="3.20.20.80">
    <property type="entry name" value="Glycosidases"/>
    <property type="match status" value="1"/>
</dbReference>
<reference evidence="2 3" key="1">
    <citation type="submission" date="2018-07" db="EMBL/GenBank/DDBJ databases">
        <title>Genome sequencing of Runella.</title>
        <authorList>
            <person name="Baek M.-G."/>
            <person name="Yi H."/>
        </authorList>
    </citation>
    <scope>NUCLEOTIDE SEQUENCE [LARGE SCALE GENOMIC DNA]</scope>
    <source>
        <strain evidence="2 3">HYN0085</strain>
    </source>
</reference>
<organism evidence="2 3">
    <name type="scientific">Runella rosea</name>
    <dbReference type="NCBI Taxonomy" id="2259595"/>
    <lineage>
        <taxon>Bacteria</taxon>
        <taxon>Pseudomonadati</taxon>
        <taxon>Bacteroidota</taxon>
        <taxon>Cytophagia</taxon>
        <taxon>Cytophagales</taxon>
        <taxon>Spirosomataceae</taxon>
        <taxon>Runella</taxon>
    </lineage>
</organism>
<evidence type="ECO:0000313" key="3">
    <source>
        <dbReference type="Proteomes" id="UP000251993"/>
    </source>
</evidence>
<name>A0A344TDF5_9BACT</name>
<dbReference type="EMBL" id="CP030850">
    <property type="protein sequence ID" value="AXE16676.1"/>
    <property type="molecule type" value="Genomic_DNA"/>
</dbReference>
<dbReference type="KEGG" id="run:DR864_02495"/>
<dbReference type="Proteomes" id="UP000251993">
    <property type="component" value="Chromosome"/>
</dbReference>
<sequence>MKIVFSFFCAFIVHFASLAQTLALLPQNPHYFTYKGKPTVIVGSGEHYGAVMNLDFNYDTYLKTQQADGLNTTRLFTGAYYEKPGAFGIQKNTMAPADDRLLLPWKKVNDKYDLNVWDEAFFARLHDFMKKAEQSGVIVEICLFSSYYGAGWAYHPFNGRNNVNQTPNDLAPNKVNTLDNGTILKYQEAYTRKLVQELNQYDHFYFEIQNEPWAEGKDTVLVWNDYMGADDLKQPGNNWKNTLEVASAKSREWHKNVSGWIVNQEKNLAKKHLISHNVANFKLPVFVSDPNISVYTFHYAHPEAAALNYRLNKVIGFNETGFAGKSDDTYRRQAWRFMMSGGGLFGHLDYSFSVGSEDGKDLTNNAPGGGSPTLRRQFRMLKNQLERMDLATLKPDASFLGHAEGAFVYAMKDRQQYLVYAEPLLAQPCRINLQLPKGNYSTTWTDVVTGKILKTENVNVIAPSMMLQSPAGVNDKTLVLKKL</sequence>
<dbReference type="OrthoDB" id="630458at2"/>
<feature type="chain" id="PRO_5016658405" description="Cellulase (Glycosyl hydrolase family 5)" evidence="1">
    <location>
        <begin position="20"/>
        <end position="483"/>
    </location>
</feature>
<evidence type="ECO:0008006" key="4">
    <source>
        <dbReference type="Google" id="ProtNLM"/>
    </source>
</evidence>
<dbReference type="InterPro" id="IPR017853">
    <property type="entry name" value="GH"/>
</dbReference>
<keyword evidence="1" id="KW-0732">Signal</keyword>
<evidence type="ECO:0000256" key="1">
    <source>
        <dbReference type="SAM" id="SignalP"/>
    </source>
</evidence>